<dbReference type="PANTHER" id="PTHR14096:SF28">
    <property type="entry name" value="APOLIPOPROTEIN L, 1-RELATED"/>
    <property type="match status" value="1"/>
</dbReference>
<evidence type="ECO:0000256" key="4">
    <source>
        <dbReference type="SAM" id="SignalP"/>
    </source>
</evidence>
<dbReference type="AlphaFoldDB" id="A0A8C6T743"/>
<dbReference type="GO" id="GO:0042157">
    <property type="term" value="P:lipoprotein metabolic process"/>
    <property type="evidence" value="ECO:0007669"/>
    <property type="project" value="InterPro"/>
</dbReference>
<dbReference type="GO" id="GO:0006869">
    <property type="term" value="P:lipid transport"/>
    <property type="evidence" value="ECO:0007669"/>
    <property type="project" value="InterPro"/>
</dbReference>
<feature type="transmembrane region" description="Helical" evidence="3">
    <location>
        <begin position="78"/>
        <end position="104"/>
    </location>
</feature>
<protein>
    <submittedName>
        <fullName evidence="5">Uncharacterized protein</fullName>
    </submittedName>
</protein>
<comment type="similarity">
    <text evidence="1">Belongs to the apolipoprotein L family.</text>
</comment>
<evidence type="ECO:0000256" key="1">
    <source>
        <dbReference type="ARBA" id="ARBA00010090"/>
    </source>
</evidence>
<dbReference type="GO" id="GO:0016020">
    <property type="term" value="C:membrane"/>
    <property type="evidence" value="ECO:0007669"/>
    <property type="project" value="TreeGrafter"/>
</dbReference>
<evidence type="ECO:0000313" key="6">
    <source>
        <dbReference type="Proteomes" id="UP000694523"/>
    </source>
</evidence>
<sequence>MAGAKLAPELIILWSSVLVFLYDSSFRKDEDSCLVFLLGDQAQKLTEKLDEREAQMNKCVEDLEHCAKKLKYMNIGRLVSTLVSSFMGAIGGVFSLTGLGLMTIKPKEASVLLLTGLIVAALSGVTNLITLIADWLENRKRKMKANSVCEELKGHMKDLQFCMNSATFSPTERIPEQDQITSGISIGSKFVSLVRLGDIISDLVLDIVSKEEADILQVVLKGPWSKSKFSRPFGLTTNSIFLFMDLCIIVSLFGFFSVMSAELGSVQDGRSDSGPGVEPVSDLGLQTQPGNFKDGLDWETEKRIRLM</sequence>
<feature type="chain" id="PRO_5034329111" evidence="4">
    <location>
        <begin position="22"/>
        <end position="307"/>
    </location>
</feature>
<keyword evidence="3" id="KW-0812">Transmembrane</keyword>
<proteinExistence type="inferred from homology"/>
<feature type="region of interest" description="Disordered" evidence="2">
    <location>
        <begin position="268"/>
        <end position="287"/>
    </location>
</feature>
<dbReference type="Ensembl" id="ENSNMLT00000018309.1">
    <property type="protein sequence ID" value="ENSNMLP00000016297.1"/>
    <property type="gene ID" value="ENSNMLG00000010793.1"/>
</dbReference>
<feature type="transmembrane region" description="Helical" evidence="3">
    <location>
        <begin position="110"/>
        <end position="136"/>
    </location>
</feature>
<reference evidence="5" key="1">
    <citation type="submission" date="2025-08" db="UniProtKB">
        <authorList>
            <consortium name="Ensembl"/>
        </authorList>
    </citation>
    <scope>IDENTIFICATION</scope>
</reference>
<accession>A0A8C6T743</accession>
<reference evidence="5" key="2">
    <citation type="submission" date="2025-09" db="UniProtKB">
        <authorList>
            <consortium name="Ensembl"/>
        </authorList>
    </citation>
    <scope>IDENTIFICATION</scope>
</reference>
<evidence type="ECO:0000256" key="2">
    <source>
        <dbReference type="SAM" id="MobiDB-lite"/>
    </source>
</evidence>
<name>A0A8C6T743_9GOBI</name>
<evidence type="ECO:0000313" key="5">
    <source>
        <dbReference type="Ensembl" id="ENSNMLP00000016297.1"/>
    </source>
</evidence>
<organism evidence="5 6">
    <name type="scientific">Neogobius melanostomus</name>
    <name type="common">round goby</name>
    <dbReference type="NCBI Taxonomy" id="47308"/>
    <lineage>
        <taxon>Eukaryota</taxon>
        <taxon>Metazoa</taxon>
        <taxon>Chordata</taxon>
        <taxon>Craniata</taxon>
        <taxon>Vertebrata</taxon>
        <taxon>Euteleostomi</taxon>
        <taxon>Actinopterygii</taxon>
        <taxon>Neopterygii</taxon>
        <taxon>Teleostei</taxon>
        <taxon>Neoteleostei</taxon>
        <taxon>Acanthomorphata</taxon>
        <taxon>Gobiaria</taxon>
        <taxon>Gobiiformes</taxon>
        <taxon>Gobioidei</taxon>
        <taxon>Gobiidae</taxon>
        <taxon>Benthophilinae</taxon>
        <taxon>Neogobiini</taxon>
        <taxon>Neogobius</taxon>
    </lineage>
</organism>
<keyword evidence="3" id="KW-0472">Membrane</keyword>
<keyword evidence="3" id="KW-1133">Transmembrane helix</keyword>
<dbReference type="Proteomes" id="UP000694523">
    <property type="component" value="Unplaced"/>
</dbReference>
<dbReference type="Pfam" id="PF05461">
    <property type="entry name" value="ApoL"/>
    <property type="match status" value="1"/>
</dbReference>
<dbReference type="GO" id="GO:0008289">
    <property type="term" value="F:lipid binding"/>
    <property type="evidence" value="ECO:0007669"/>
    <property type="project" value="InterPro"/>
</dbReference>
<dbReference type="PANTHER" id="PTHR14096">
    <property type="entry name" value="APOLIPOPROTEIN L"/>
    <property type="match status" value="1"/>
</dbReference>
<feature type="signal peptide" evidence="4">
    <location>
        <begin position="1"/>
        <end position="21"/>
    </location>
</feature>
<feature type="transmembrane region" description="Helical" evidence="3">
    <location>
        <begin position="235"/>
        <end position="256"/>
    </location>
</feature>
<keyword evidence="4" id="KW-0732">Signal</keyword>
<keyword evidence="6" id="KW-1185">Reference proteome</keyword>
<dbReference type="GO" id="GO:0005576">
    <property type="term" value="C:extracellular region"/>
    <property type="evidence" value="ECO:0007669"/>
    <property type="project" value="InterPro"/>
</dbReference>
<dbReference type="InterPro" id="IPR008405">
    <property type="entry name" value="ApoL"/>
</dbReference>
<evidence type="ECO:0000256" key="3">
    <source>
        <dbReference type="SAM" id="Phobius"/>
    </source>
</evidence>